<evidence type="ECO:0000313" key="2">
    <source>
        <dbReference type="EMBL" id="KAG1823848.1"/>
    </source>
</evidence>
<dbReference type="GO" id="GO:0051015">
    <property type="term" value="F:actin filament binding"/>
    <property type="evidence" value="ECO:0007669"/>
    <property type="project" value="TreeGrafter"/>
</dbReference>
<dbReference type="InterPro" id="IPR011417">
    <property type="entry name" value="ANTH_dom"/>
</dbReference>
<sequence>MIKMGYANAKIYKHKNEAYPHPGCYQSYHSDKEDNPPCKWPASLVDKDQPENRLVTNIKKATVSSENVLSTLGITIAQYLSGVVYGCNLSCLMKSKLPRLSSFVHKVLQENHPVTIKEVHGQAGWLETCARTVATEGQCVYSGQIAFPLETRMFEDKEYILLKGIDDPNERCHGSSGPNQIILADGMNDHDALESLCQRFNSQHYNLRKFYYECSNLKYLTHLINVPTLGQEPPNLLDNRGAPSLPVRPKTTAALPAPPLVAPSPAPDAVVINEQACMLKQYEDQQTALCAQREAEEHQRLDLEAQQQCKAGVPCTGAAYADSAIAKLLSRSVIIMRGQFECDQLLLEQYDQQVKALEVKLSGVMSNIHAQMASKDELIK</sequence>
<evidence type="ECO:0000313" key="3">
    <source>
        <dbReference type="Proteomes" id="UP000807769"/>
    </source>
</evidence>
<dbReference type="GO" id="GO:0080025">
    <property type="term" value="F:phosphatidylinositol-3,5-bisphosphate binding"/>
    <property type="evidence" value="ECO:0007669"/>
    <property type="project" value="TreeGrafter"/>
</dbReference>
<dbReference type="AlphaFoldDB" id="A0A9P7EKS4"/>
<dbReference type="GO" id="GO:0032051">
    <property type="term" value="F:clathrin light chain binding"/>
    <property type="evidence" value="ECO:0007669"/>
    <property type="project" value="TreeGrafter"/>
</dbReference>
<protein>
    <recommendedName>
        <fullName evidence="1">AP180 N-terminal homology (ANTH) domain-containing protein</fullName>
    </recommendedName>
</protein>
<dbReference type="Pfam" id="PF07651">
    <property type="entry name" value="ANTH"/>
    <property type="match status" value="1"/>
</dbReference>
<gene>
    <name evidence="2" type="ORF">BJ212DRAFT_1533919</name>
</gene>
<dbReference type="GO" id="GO:0030136">
    <property type="term" value="C:clathrin-coated vesicle"/>
    <property type="evidence" value="ECO:0007669"/>
    <property type="project" value="TreeGrafter"/>
</dbReference>
<dbReference type="GO" id="GO:0006897">
    <property type="term" value="P:endocytosis"/>
    <property type="evidence" value="ECO:0007669"/>
    <property type="project" value="InterPro"/>
</dbReference>
<dbReference type="EMBL" id="JABBWG010000004">
    <property type="protein sequence ID" value="KAG1823848.1"/>
    <property type="molecule type" value="Genomic_DNA"/>
</dbReference>
<comment type="caution">
    <text evidence="2">The sequence shown here is derived from an EMBL/GenBank/DDBJ whole genome shotgun (WGS) entry which is preliminary data.</text>
</comment>
<dbReference type="RefSeq" id="XP_041197908.1">
    <property type="nucleotide sequence ID" value="XM_041341794.1"/>
</dbReference>
<dbReference type="GeneID" id="64635810"/>
<dbReference type="GO" id="GO:0007015">
    <property type="term" value="P:actin filament organization"/>
    <property type="evidence" value="ECO:0007669"/>
    <property type="project" value="TreeGrafter"/>
</dbReference>
<dbReference type="GO" id="GO:0035615">
    <property type="term" value="F:clathrin adaptor activity"/>
    <property type="evidence" value="ECO:0007669"/>
    <property type="project" value="TreeGrafter"/>
</dbReference>
<evidence type="ECO:0000259" key="1">
    <source>
        <dbReference type="Pfam" id="PF07651"/>
    </source>
</evidence>
<name>A0A9P7EKS4_9AGAM</name>
<dbReference type="PANTHER" id="PTHR10407:SF15">
    <property type="entry name" value="HUNTINGTIN INTERACTING PROTEIN 1"/>
    <property type="match status" value="1"/>
</dbReference>
<dbReference type="GO" id="GO:0030479">
    <property type="term" value="C:actin cortical patch"/>
    <property type="evidence" value="ECO:0007669"/>
    <property type="project" value="TreeGrafter"/>
</dbReference>
<organism evidence="2 3">
    <name type="scientific">Suillus subaureus</name>
    <dbReference type="NCBI Taxonomy" id="48587"/>
    <lineage>
        <taxon>Eukaryota</taxon>
        <taxon>Fungi</taxon>
        <taxon>Dikarya</taxon>
        <taxon>Basidiomycota</taxon>
        <taxon>Agaricomycotina</taxon>
        <taxon>Agaricomycetes</taxon>
        <taxon>Agaricomycetidae</taxon>
        <taxon>Boletales</taxon>
        <taxon>Suillineae</taxon>
        <taxon>Suillaceae</taxon>
        <taxon>Suillus</taxon>
    </lineage>
</organism>
<dbReference type="Proteomes" id="UP000807769">
    <property type="component" value="Unassembled WGS sequence"/>
</dbReference>
<accession>A0A9P7EKS4</accession>
<proteinExistence type="predicted"/>
<dbReference type="GO" id="GO:0043325">
    <property type="term" value="F:phosphatidylinositol-3,4-bisphosphate binding"/>
    <property type="evidence" value="ECO:0007669"/>
    <property type="project" value="TreeGrafter"/>
</dbReference>
<keyword evidence="3" id="KW-1185">Reference proteome</keyword>
<reference evidence="2" key="1">
    <citation type="journal article" date="2020" name="New Phytol.">
        <title>Comparative genomics reveals dynamic genome evolution in host specialist ectomycorrhizal fungi.</title>
        <authorList>
            <person name="Lofgren L.A."/>
            <person name="Nguyen N.H."/>
            <person name="Vilgalys R."/>
            <person name="Ruytinx J."/>
            <person name="Liao H.L."/>
            <person name="Branco S."/>
            <person name="Kuo A."/>
            <person name="LaButti K."/>
            <person name="Lipzen A."/>
            <person name="Andreopoulos W."/>
            <person name="Pangilinan J."/>
            <person name="Riley R."/>
            <person name="Hundley H."/>
            <person name="Na H."/>
            <person name="Barry K."/>
            <person name="Grigoriev I.V."/>
            <person name="Stajich J.E."/>
            <person name="Kennedy P.G."/>
        </authorList>
    </citation>
    <scope>NUCLEOTIDE SEQUENCE</scope>
    <source>
        <strain evidence="2">MN1</strain>
    </source>
</reference>
<dbReference type="InterPro" id="IPR030224">
    <property type="entry name" value="Sla2_fam"/>
</dbReference>
<dbReference type="PANTHER" id="PTHR10407">
    <property type="entry name" value="HUNTINGTIN INTERACTING PROTEIN 1"/>
    <property type="match status" value="1"/>
</dbReference>
<dbReference type="OrthoDB" id="10262320at2759"/>
<dbReference type="GO" id="GO:0048268">
    <property type="term" value="P:clathrin coat assembly"/>
    <property type="evidence" value="ECO:0007669"/>
    <property type="project" value="TreeGrafter"/>
</dbReference>
<feature type="domain" description="AP180 N-terminal homology (ANTH)" evidence="1">
    <location>
        <begin position="187"/>
        <end position="238"/>
    </location>
</feature>